<proteinExistence type="predicted"/>
<name>A0A1H6HJZ6_MAGFU</name>
<protein>
    <recommendedName>
        <fullName evidence="3">PilZ domain-containing protein</fullName>
    </recommendedName>
</protein>
<gene>
    <name evidence="1" type="ORF">SAMN04244559_01636</name>
</gene>
<dbReference type="RefSeq" id="WP_074767395.1">
    <property type="nucleotide sequence ID" value="NZ_FNWO01000005.1"/>
</dbReference>
<accession>A0A1H6HJZ6</accession>
<dbReference type="Proteomes" id="UP000182983">
    <property type="component" value="Unassembled WGS sequence"/>
</dbReference>
<evidence type="ECO:0008006" key="3">
    <source>
        <dbReference type="Google" id="ProtNLM"/>
    </source>
</evidence>
<evidence type="ECO:0000313" key="2">
    <source>
        <dbReference type="Proteomes" id="UP000182983"/>
    </source>
</evidence>
<organism evidence="1 2">
    <name type="scientific">Magnetospirillum fulvum</name>
    <name type="common">Rhodospirillum fulvum</name>
    <dbReference type="NCBI Taxonomy" id="1082"/>
    <lineage>
        <taxon>Bacteria</taxon>
        <taxon>Pseudomonadati</taxon>
        <taxon>Pseudomonadota</taxon>
        <taxon>Alphaproteobacteria</taxon>
        <taxon>Rhodospirillales</taxon>
        <taxon>Rhodospirillaceae</taxon>
        <taxon>Magnetospirillum</taxon>
    </lineage>
</organism>
<keyword evidence="2" id="KW-1185">Reference proteome</keyword>
<dbReference type="OrthoDB" id="7356944at2"/>
<reference evidence="2" key="1">
    <citation type="submission" date="2016-10" db="EMBL/GenBank/DDBJ databases">
        <authorList>
            <person name="Varghese N."/>
            <person name="Submissions S."/>
        </authorList>
    </citation>
    <scope>NUCLEOTIDE SEQUENCE [LARGE SCALE GENOMIC DNA]</scope>
    <source>
        <strain evidence="2">DSM 13234</strain>
    </source>
</reference>
<dbReference type="AlphaFoldDB" id="A0A1H6HJZ6"/>
<sequence>MDETENRRGPIRKIGQGLVVVIERRIFPLVSITTAGLVFQATGYKVGDHVTLRIAKMLDLNASVEATITVISAEETITRGEFQPTMALLHYIIDHIGEVTGVEPAYFRK</sequence>
<evidence type="ECO:0000313" key="1">
    <source>
        <dbReference type="EMBL" id="SEH34410.1"/>
    </source>
</evidence>
<dbReference type="EMBL" id="FNWO01000005">
    <property type="protein sequence ID" value="SEH34410.1"/>
    <property type="molecule type" value="Genomic_DNA"/>
</dbReference>